<dbReference type="Gene3D" id="1.10.1670.10">
    <property type="entry name" value="Helix-hairpin-Helix base-excision DNA repair enzymes (C-terminal)"/>
    <property type="match status" value="1"/>
</dbReference>
<dbReference type="Gene3D" id="1.10.340.30">
    <property type="entry name" value="Hypothetical protein, domain 2"/>
    <property type="match status" value="1"/>
</dbReference>
<evidence type="ECO:0000256" key="12">
    <source>
        <dbReference type="ARBA" id="ARBA00023204"/>
    </source>
</evidence>
<dbReference type="InterPro" id="IPR011257">
    <property type="entry name" value="DNA_glycosylase"/>
</dbReference>
<dbReference type="GO" id="GO:0034039">
    <property type="term" value="F:8-oxo-7,8-dihydroguanine DNA N-glycosylase activity"/>
    <property type="evidence" value="ECO:0007669"/>
    <property type="project" value="TreeGrafter"/>
</dbReference>
<dbReference type="GO" id="GO:0006298">
    <property type="term" value="P:mismatch repair"/>
    <property type="evidence" value="ECO:0007669"/>
    <property type="project" value="TreeGrafter"/>
</dbReference>
<keyword evidence="10" id="KW-0408">Iron</keyword>
<dbReference type="KEGG" id="euz:DVS28_a4085"/>
<feature type="region of interest" description="Disordered" evidence="14">
    <location>
        <begin position="275"/>
        <end position="295"/>
    </location>
</feature>
<reference evidence="16 17" key="1">
    <citation type="submission" date="2018-09" db="EMBL/GenBank/DDBJ databases">
        <title>Complete genome sequence of Euzebya sp. DY32-46 isolated from seawater of Pacific Ocean.</title>
        <authorList>
            <person name="Xu L."/>
            <person name="Wu Y.-H."/>
            <person name="Xu X.-W."/>
        </authorList>
    </citation>
    <scope>NUCLEOTIDE SEQUENCE [LARGE SCALE GENOMIC DNA]</scope>
    <source>
        <strain evidence="16 17">DY32-46</strain>
    </source>
</reference>
<dbReference type="GO" id="GO:0051539">
    <property type="term" value="F:4 iron, 4 sulfur cluster binding"/>
    <property type="evidence" value="ECO:0007669"/>
    <property type="project" value="UniProtKB-KW"/>
</dbReference>
<proteinExistence type="inferred from homology"/>
<dbReference type="SMART" id="SM00525">
    <property type="entry name" value="FES"/>
    <property type="match status" value="1"/>
</dbReference>
<dbReference type="GO" id="GO:0000701">
    <property type="term" value="F:purine-specific mismatch base pair DNA N-glycosylase activity"/>
    <property type="evidence" value="ECO:0007669"/>
    <property type="project" value="UniProtKB-EC"/>
</dbReference>
<evidence type="ECO:0000256" key="3">
    <source>
        <dbReference type="ARBA" id="ARBA00008343"/>
    </source>
</evidence>
<dbReference type="SMART" id="SM00478">
    <property type="entry name" value="ENDO3c"/>
    <property type="match status" value="1"/>
</dbReference>
<feature type="domain" description="HhH-GPD" evidence="15">
    <location>
        <begin position="37"/>
        <end position="182"/>
    </location>
</feature>
<evidence type="ECO:0000256" key="9">
    <source>
        <dbReference type="ARBA" id="ARBA00022801"/>
    </source>
</evidence>
<protein>
    <recommendedName>
        <fullName evidence="5">Adenine DNA glycosylase</fullName>
        <ecNumber evidence="4">3.2.2.31</ecNumber>
    </recommendedName>
</protein>
<evidence type="ECO:0000256" key="10">
    <source>
        <dbReference type="ARBA" id="ARBA00023004"/>
    </source>
</evidence>
<evidence type="ECO:0000259" key="15">
    <source>
        <dbReference type="SMART" id="SM00478"/>
    </source>
</evidence>
<evidence type="ECO:0000256" key="11">
    <source>
        <dbReference type="ARBA" id="ARBA00023014"/>
    </source>
</evidence>
<dbReference type="InterPro" id="IPR000445">
    <property type="entry name" value="HhH_motif"/>
</dbReference>
<comment type="similarity">
    <text evidence="3">Belongs to the Nth/MutY family.</text>
</comment>
<evidence type="ECO:0000256" key="6">
    <source>
        <dbReference type="ARBA" id="ARBA00022485"/>
    </source>
</evidence>
<dbReference type="GO" id="GO:0032357">
    <property type="term" value="F:oxidized purine DNA binding"/>
    <property type="evidence" value="ECO:0007669"/>
    <property type="project" value="TreeGrafter"/>
</dbReference>
<dbReference type="Pfam" id="PF00633">
    <property type="entry name" value="HHH"/>
    <property type="match status" value="1"/>
</dbReference>
<evidence type="ECO:0000256" key="4">
    <source>
        <dbReference type="ARBA" id="ARBA00012045"/>
    </source>
</evidence>
<evidence type="ECO:0000256" key="14">
    <source>
        <dbReference type="SAM" id="MobiDB-lite"/>
    </source>
</evidence>
<evidence type="ECO:0000256" key="2">
    <source>
        <dbReference type="ARBA" id="ARBA00001966"/>
    </source>
</evidence>
<evidence type="ECO:0000256" key="13">
    <source>
        <dbReference type="ARBA" id="ARBA00023295"/>
    </source>
</evidence>
<dbReference type="AlphaFoldDB" id="A0A346Y2Q5"/>
<dbReference type="SUPFAM" id="SSF48150">
    <property type="entry name" value="DNA-glycosylase"/>
    <property type="match status" value="1"/>
</dbReference>
<evidence type="ECO:0000313" key="16">
    <source>
        <dbReference type="EMBL" id="AXV08752.1"/>
    </source>
</evidence>
<name>A0A346Y2Q5_9ACTN</name>
<keyword evidence="13" id="KW-0326">Glycosidase</keyword>
<keyword evidence="6" id="KW-0004">4Fe-4S</keyword>
<dbReference type="CDD" id="cd00056">
    <property type="entry name" value="ENDO3c"/>
    <property type="match status" value="1"/>
</dbReference>
<gene>
    <name evidence="16" type="ORF">DVS28_a4085</name>
</gene>
<evidence type="ECO:0000256" key="5">
    <source>
        <dbReference type="ARBA" id="ARBA00022023"/>
    </source>
</evidence>
<dbReference type="PROSITE" id="PS01155">
    <property type="entry name" value="ENDONUCLEASE_III_2"/>
    <property type="match status" value="1"/>
</dbReference>
<dbReference type="PANTHER" id="PTHR42944:SF1">
    <property type="entry name" value="ADENINE DNA GLYCOSYLASE"/>
    <property type="match status" value="1"/>
</dbReference>
<evidence type="ECO:0000256" key="8">
    <source>
        <dbReference type="ARBA" id="ARBA00022763"/>
    </source>
</evidence>
<dbReference type="GO" id="GO:0046872">
    <property type="term" value="F:metal ion binding"/>
    <property type="evidence" value="ECO:0007669"/>
    <property type="project" value="UniProtKB-KW"/>
</dbReference>
<keyword evidence="7" id="KW-0479">Metal-binding</keyword>
<evidence type="ECO:0000256" key="7">
    <source>
        <dbReference type="ARBA" id="ARBA00022723"/>
    </source>
</evidence>
<organism evidence="16 17">
    <name type="scientific">Euzebya pacifica</name>
    <dbReference type="NCBI Taxonomy" id="1608957"/>
    <lineage>
        <taxon>Bacteria</taxon>
        <taxon>Bacillati</taxon>
        <taxon>Actinomycetota</taxon>
        <taxon>Nitriliruptoria</taxon>
        <taxon>Euzebyales</taxon>
    </lineage>
</organism>
<keyword evidence="11" id="KW-0411">Iron-sulfur</keyword>
<dbReference type="Pfam" id="PF00730">
    <property type="entry name" value="HhH-GPD"/>
    <property type="match status" value="1"/>
</dbReference>
<dbReference type="InterPro" id="IPR003651">
    <property type="entry name" value="Endonuclease3_FeS-loop_motif"/>
</dbReference>
<keyword evidence="8" id="KW-0227">DNA damage</keyword>
<evidence type="ECO:0000256" key="1">
    <source>
        <dbReference type="ARBA" id="ARBA00000843"/>
    </source>
</evidence>
<dbReference type="InterPro" id="IPR004036">
    <property type="entry name" value="Endonuclease-III-like_CS2"/>
</dbReference>
<keyword evidence="12" id="KW-0234">DNA repair</keyword>
<accession>A0A346Y2Q5</accession>
<sequence>MRELVEGVLAWHRPEERKLPWRTPGTTPWGILLSEVMAQQTQADRVAERWVQLIQRFPDPATMADAAPAEVIDLWVGLGYNRRAVNLHRAAVVMVEQHDGEVPDDLDGLLSLPGIGPYTARAVLAFAFDRDVVPVDTNVARIVARHSGRVLDRSDAQVLADGAVRWGRGALAAAALMDLGATTCRARTPACDRCPVASTCSWAGGPEEDPAGRGAHRPRPQGRFEGSARQARGRIIAAARAGRLPHDAAVELAGEHGVGVLDALVADGLVVRDGEGFALPGARGKSRRGVRDRED</sequence>
<dbReference type="Proteomes" id="UP000264006">
    <property type="component" value="Chromosome"/>
</dbReference>
<dbReference type="PANTHER" id="PTHR42944">
    <property type="entry name" value="ADENINE DNA GLYCOSYLASE"/>
    <property type="match status" value="1"/>
</dbReference>
<dbReference type="GO" id="GO:0035485">
    <property type="term" value="F:adenine/guanine mispair binding"/>
    <property type="evidence" value="ECO:0007669"/>
    <property type="project" value="TreeGrafter"/>
</dbReference>
<keyword evidence="9" id="KW-0378">Hydrolase</keyword>
<comment type="cofactor">
    <cofactor evidence="2">
        <name>[4Fe-4S] cluster</name>
        <dbReference type="ChEBI" id="CHEBI:49883"/>
    </cofactor>
</comment>
<dbReference type="EC" id="3.2.2.31" evidence="4"/>
<feature type="region of interest" description="Disordered" evidence="14">
    <location>
        <begin position="201"/>
        <end position="229"/>
    </location>
</feature>
<dbReference type="EMBL" id="CP031165">
    <property type="protein sequence ID" value="AXV08752.1"/>
    <property type="molecule type" value="Genomic_DNA"/>
</dbReference>
<dbReference type="GO" id="GO:0006284">
    <property type="term" value="P:base-excision repair"/>
    <property type="evidence" value="ECO:0007669"/>
    <property type="project" value="InterPro"/>
</dbReference>
<dbReference type="InterPro" id="IPR003265">
    <property type="entry name" value="HhH-GPD_domain"/>
</dbReference>
<dbReference type="InterPro" id="IPR023170">
    <property type="entry name" value="HhH_base_excis_C"/>
</dbReference>
<dbReference type="InterPro" id="IPR044298">
    <property type="entry name" value="MIG/MutY"/>
</dbReference>
<keyword evidence="17" id="KW-1185">Reference proteome</keyword>
<comment type="catalytic activity">
    <reaction evidence="1">
        <text>Hydrolyzes free adenine bases from 7,8-dihydro-8-oxoguanine:adenine mismatched double-stranded DNA, leaving an apurinic site.</text>
        <dbReference type="EC" id="3.2.2.31"/>
    </reaction>
</comment>
<evidence type="ECO:0000313" key="17">
    <source>
        <dbReference type="Proteomes" id="UP000264006"/>
    </source>
</evidence>